<dbReference type="GO" id="GO:0006450">
    <property type="term" value="P:regulation of translational fidelity"/>
    <property type="evidence" value="ECO:0007669"/>
    <property type="project" value="InterPro"/>
</dbReference>
<protein>
    <recommendedName>
        <fullName evidence="3">Aspartyl/glutamyl-tRNA(Asn/Gln) amidotransferase subunit C</fullName>
    </recommendedName>
</protein>
<sequence length="104" mass="11589">MSIEVTDELVEKIAVLSRLDLSREEIDGFKEHFEKVLKYVGELQELDTEGVDPSLFTSEASNVLRPDEGAPSLPNEVALRPSPDSEPPYFLVPRIIEDAESSES</sequence>
<evidence type="ECO:0008006" key="3">
    <source>
        <dbReference type="Google" id="ProtNLM"/>
    </source>
</evidence>
<accession>A0A382XZB0</accession>
<dbReference type="Pfam" id="PF02686">
    <property type="entry name" value="GatC"/>
    <property type="match status" value="1"/>
</dbReference>
<dbReference type="EMBL" id="UINC01171424">
    <property type="protein sequence ID" value="SVD75985.1"/>
    <property type="molecule type" value="Genomic_DNA"/>
</dbReference>
<feature type="region of interest" description="Disordered" evidence="1">
    <location>
        <begin position="60"/>
        <end position="91"/>
    </location>
</feature>
<proteinExistence type="inferred from homology"/>
<organism evidence="2">
    <name type="scientific">marine metagenome</name>
    <dbReference type="NCBI Taxonomy" id="408172"/>
    <lineage>
        <taxon>unclassified sequences</taxon>
        <taxon>metagenomes</taxon>
        <taxon>ecological metagenomes</taxon>
    </lineage>
</organism>
<reference evidence="2" key="1">
    <citation type="submission" date="2018-05" db="EMBL/GenBank/DDBJ databases">
        <authorList>
            <person name="Lanie J.A."/>
            <person name="Ng W.-L."/>
            <person name="Kazmierczak K.M."/>
            <person name="Andrzejewski T.M."/>
            <person name="Davidsen T.M."/>
            <person name="Wayne K.J."/>
            <person name="Tettelin H."/>
            <person name="Glass J.I."/>
            <person name="Rusch D."/>
            <person name="Podicherti R."/>
            <person name="Tsui H.-C.T."/>
            <person name="Winkler M.E."/>
        </authorList>
    </citation>
    <scope>NUCLEOTIDE SEQUENCE</scope>
</reference>
<evidence type="ECO:0000256" key="1">
    <source>
        <dbReference type="SAM" id="MobiDB-lite"/>
    </source>
</evidence>
<dbReference type="AlphaFoldDB" id="A0A382XZB0"/>
<dbReference type="NCBIfam" id="TIGR00135">
    <property type="entry name" value="gatC"/>
    <property type="match status" value="1"/>
</dbReference>
<dbReference type="PANTHER" id="PTHR15004:SF0">
    <property type="entry name" value="GLUTAMYL-TRNA(GLN) AMIDOTRANSFERASE SUBUNIT C, MITOCHONDRIAL"/>
    <property type="match status" value="1"/>
</dbReference>
<dbReference type="SUPFAM" id="SSF141000">
    <property type="entry name" value="Glu-tRNAGln amidotransferase C subunit"/>
    <property type="match status" value="1"/>
</dbReference>
<dbReference type="InterPro" id="IPR003837">
    <property type="entry name" value="GatC"/>
</dbReference>
<dbReference type="GO" id="GO:0070681">
    <property type="term" value="P:glutaminyl-tRNAGln biosynthesis via transamidation"/>
    <property type="evidence" value="ECO:0007669"/>
    <property type="project" value="TreeGrafter"/>
</dbReference>
<gene>
    <name evidence="2" type="ORF">METZ01_LOCUS428839</name>
</gene>
<dbReference type="Gene3D" id="1.10.20.60">
    <property type="entry name" value="Glu-tRNAGln amidotransferase C subunit, N-terminal domain"/>
    <property type="match status" value="1"/>
</dbReference>
<evidence type="ECO:0000313" key="2">
    <source>
        <dbReference type="EMBL" id="SVD75985.1"/>
    </source>
</evidence>
<name>A0A382XZB0_9ZZZZ</name>
<dbReference type="PANTHER" id="PTHR15004">
    <property type="entry name" value="GLUTAMYL-TRNA(GLN) AMIDOTRANSFERASE SUBUNIT C, MITOCHONDRIAL"/>
    <property type="match status" value="1"/>
</dbReference>
<dbReference type="InterPro" id="IPR036113">
    <property type="entry name" value="Asp/Glu-ADT_sf_sub_c"/>
</dbReference>
<dbReference type="HAMAP" id="MF_00122">
    <property type="entry name" value="GatC"/>
    <property type="match status" value="1"/>
</dbReference>